<evidence type="ECO:0000256" key="1">
    <source>
        <dbReference type="ARBA" id="ARBA00022737"/>
    </source>
</evidence>
<proteinExistence type="predicted"/>
<evidence type="ECO:0000256" key="4">
    <source>
        <dbReference type="SAM" id="SignalP"/>
    </source>
</evidence>
<keyword evidence="1" id="KW-0677">Repeat</keyword>
<dbReference type="InterPro" id="IPR031823">
    <property type="entry name" value="TatT"/>
</dbReference>
<feature type="region of interest" description="Disordered" evidence="3">
    <location>
        <begin position="183"/>
        <end position="215"/>
    </location>
</feature>
<comment type="caution">
    <text evidence="5">The sequence shown here is derived from an EMBL/GenBank/DDBJ whole genome shotgun (WGS) entry which is preliminary data.</text>
</comment>
<gene>
    <name evidence="5" type="ORF">GCM10022228_06100</name>
</gene>
<dbReference type="Pfam" id="PF16811">
    <property type="entry name" value="TAtT"/>
    <property type="match status" value="1"/>
</dbReference>
<dbReference type="PANTHER" id="PTHR15704">
    <property type="entry name" value="SUPERKILLER 3 PROTEIN-RELATED"/>
    <property type="match status" value="1"/>
</dbReference>
<dbReference type="InterPro" id="IPR011990">
    <property type="entry name" value="TPR-like_helical_dom_sf"/>
</dbReference>
<feature type="signal peptide" evidence="4">
    <location>
        <begin position="1"/>
        <end position="25"/>
    </location>
</feature>
<dbReference type="RefSeq" id="WP_344702187.1">
    <property type="nucleotide sequence ID" value="NZ_BAAAZT010000023.1"/>
</dbReference>
<evidence type="ECO:0000313" key="5">
    <source>
        <dbReference type="EMBL" id="GAA3898216.1"/>
    </source>
</evidence>
<organism evidence="5 6">
    <name type="scientific">Halomonas cibimaris</name>
    <dbReference type="NCBI Taxonomy" id="657012"/>
    <lineage>
        <taxon>Bacteria</taxon>
        <taxon>Pseudomonadati</taxon>
        <taxon>Pseudomonadota</taxon>
        <taxon>Gammaproteobacteria</taxon>
        <taxon>Oceanospirillales</taxon>
        <taxon>Halomonadaceae</taxon>
        <taxon>Halomonas</taxon>
    </lineage>
</organism>
<accession>A0ABP7LET0</accession>
<dbReference type="SUPFAM" id="SSF48452">
    <property type="entry name" value="TPR-like"/>
    <property type="match status" value="1"/>
</dbReference>
<dbReference type="EMBL" id="BAAAZT010000023">
    <property type="protein sequence ID" value="GAA3898216.1"/>
    <property type="molecule type" value="Genomic_DNA"/>
</dbReference>
<protein>
    <recommendedName>
        <fullName evidence="7">Tetratricopeptide repeat protein</fullName>
    </recommendedName>
</protein>
<keyword evidence="4" id="KW-0732">Signal</keyword>
<feature type="compositionally biased region" description="Basic and acidic residues" evidence="3">
    <location>
        <begin position="196"/>
        <end position="215"/>
    </location>
</feature>
<keyword evidence="2" id="KW-0802">TPR repeat</keyword>
<evidence type="ECO:0000256" key="3">
    <source>
        <dbReference type="SAM" id="MobiDB-lite"/>
    </source>
</evidence>
<feature type="chain" id="PRO_5046028737" description="Tetratricopeptide repeat protein" evidence="4">
    <location>
        <begin position="26"/>
        <end position="215"/>
    </location>
</feature>
<dbReference type="Gene3D" id="1.25.40.10">
    <property type="entry name" value="Tetratricopeptide repeat domain"/>
    <property type="match status" value="1"/>
</dbReference>
<name>A0ABP7LET0_9GAMM</name>
<dbReference type="InterPro" id="IPR039226">
    <property type="entry name" value="Ski3/TTC37"/>
</dbReference>
<dbReference type="Proteomes" id="UP001500133">
    <property type="component" value="Unassembled WGS sequence"/>
</dbReference>
<evidence type="ECO:0008006" key="7">
    <source>
        <dbReference type="Google" id="ProtNLM"/>
    </source>
</evidence>
<keyword evidence="6" id="KW-1185">Reference proteome</keyword>
<reference evidence="6" key="1">
    <citation type="journal article" date="2019" name="Int. J. Syst. Evol. Microbiol.">
        <title>The Global Catalogue of Microorganisms (GCM) 10K type strain sequencing project: providing services to taxonomists for standard genome sequencing and annotation.</title>
        <authorList>
            <consortium name="The Broad Institute Genomics Platform"/>
            <consortium name="The Broad Institute Genome Sequencing Center for Infectious Disease"/>
            <person name="Wu L."/>
            <person name="Ma J."/>
        </authorList>
    </citation>
    <scope>NUCLEOTIDE SEQUENCE [LARGE SCALE GENOMIC DNA]</scope>
    <source>
        <strain evidence="6">JCM 16914</strain>
    </source>
</reference>
<sequence length="215" mass="23366">MSCIRIRKAAVIAALAGAATMFAVAASATAPEGFFELKNRVEYTLAEVPDAEREATLKALAEEMNTLAEQHPDNAEVLVWQGLVLAAYAGERRSFGALGDAKAARRALERAIKLDPKGNNGSAYVTLGILYARVPGGLISFGDSEKADRMFQRALEIRPDGIDVNYYYATILADEDRTQAAREHARRAVNGTPRPARQDSDEALREDARSLLDTL</sequence>
<evidence type="ECO:0000313" key="6">
    <source>
        <dbReference type="Proteomes" id="UP001500133"/>
    </source>
</evidence>
<dbReference type="PANTHER" id="PTHR15704:SF7">
    <property type="entry name" value="SUPERKILLER COMPLEX PROTEIN 3"/>
    <property type="match status" value="1"/>
</dbReference>
<evidence type="ECO:0000256" key="2">
    <source>
        <dbReference type="ARBA" id="ARBA00022803"/>
    </source>
</evidence>